<evidence type="ECO:0000313" key="2">
    <source>
        <dbReference type="EMBL" id="GAE28300.1"/>
    </source>
</evidence>
<proteinExistence type="predicted"/>
<organism evidence="2 3">
    <name type="scientific">Halalkalibacter wakoensis JCM 9140</name>
    <dbReference type="NCBI Taxonomy" id="1236970"/>
    <lineage>
        <taxon>Bacteria</taxon>
        <taxon>Bacillati</taxon>
        <taxon>Bacillota</taxon>
        <taxon>Bacilli</taxon>
        <taxon>Bacillales</taxon>
        <taxon>Bacillaceae</taxon>
        <taxon>Halalkalibacter</taxon>
    </lineage>
</organism>
<name>W4Q8J1_9BACI</name>
<dbReference type="RefSeq" id="WP_034750840.1">
    <property type="nucleotide sequence ID" value="NZ_BAUT01000094.1"/>
</dbReference>
<comment type="caution">
    <text evidence="2">The sequence shown here is derived from an EMBL/GenBank/DDBJ whole genome shotgun (WGS) entry which is preliminary data.</text>
</comment>
<dbReference type="PANTHER" id="PTHR30212:SF4">
    <property type="entry name" value="MOSC DOMAIN-CONTAINING PROTEIN"/>
    <property type="match status" value="1"/>
</dbReference>
<dbReference type="EMBL" id="BAUT01000094">
    <property type="protein sequence ID" value="GAE28300.1"/>
    <property type="molecule type" value="Genomic_DNA"/>
</dbReference>
<dbReference type="InterPro" id="IPR052353">
    <property type="entry name" value="Benzoxazolinone_Detox_Enz"/>
</dbReference>
<dbReference type="GO" id="GO:0003824">
    <property type="term" value="F:catalytic activity"/>
    <property type="evidence" value="ECO:0007669"/>
    <property type="project" value="InterPro"/>
</dbReference>
<dbReference type="Gene3D" id="2.40.33.20">
    <property type="entry name" value="PK beta-barrel domain-like"/>
    <property type="match status" value="1"/>
</dbReference>
<dbReference type="STRING" id="1236970.JCM9140_4515"/>
<dbReference type="AlphaFoldDB" id="W4Q8J1"/>
<dbReference type="PANTHER" id="PTHR30212">
    <property type="entry name" value="PROTEIN YIIM"/>
    <property type="match status" value="1"/>
</dbReference>
<dbReference type="InterPro" id="IPR005302">
    <property type="entry name" value="MoCF_Sase_C"/>
</dbReference>
<keyword evidence="3" id="KW-1185">Reference proteome</keyword>
<dbReference type="SUPFAM" id="SSF50800">
    <property type="entry name" value="PK beta-barrel domain-like"/>
    <property type="match status" value="1"/>
</dbReference>
<dbReference type="Pfam" id="PF03475">
    <property type="entry name" value="YiiM_3-alpha"/>
    <property type="match status" value="1"/>
</dbReference>
<dbReference type="GO" id="GO:0030170">
    <property type="term" value="F:pyridoxal phosphate binding"/>
    <property type="evidence" value="ECO:0007669"/>
    <property type="project" value="InterPro"/>
</dbReference>
<dbReference type="InterPro" id="IPR011037">
    <property type="entry name" value="Pyrv_Knase-like_insert_dom_sf"/>
</dbReference>
<gene>
    <name evidence="2" type="ORF">JCM9140_4515</name>
</gene>
<feature type="domain" description="MOSC" evidence="1">
    <location>
        <begin position="21"/>
        <end position="165"/>
    </location>
</feature>
<dbReference type="PROSITE" id="PS51340">
    <property type="entry name" value="MOSC"/>
    <property type="match status" value="1"/>
</dbReference>
<dbReference type="Proteomes" id="UP000018890">
    <property type="component" value="Unassembled WGS sequence"/>
</dbReference>
<reference evidence="2" key="1">
    <citation type="journal article" date="2014" name="Genome Announc.">
        <title>Draft Genome Sequences of Three Alkaliphilic Bacillus Strains, Bacillus wakoensis JCM 9140T, Bacillus akibai JCM 9157T, and Bacillus hemicellulosilyticus JCM 9152T.</title>
        <authorList>
            <person name="Yuki M."/>
            <person name="Oshima K."/>
            <person name="Suda W."/>
            <person name="Oshida Y."/>
            <person name="Kitamura K."/>
            <person name="Iida T."/>
            <person name="Hattori M."/>
            <person name="Ohkuma M."/>
        </authorList>
    </citation>
    <scope>NUCLEOTIDE SEQUENCE [LARGE SCALE GENOMIC DNA]</scope>
    <source>
        <strain evidence="2">JCM 9140</strain>
    </source>
</reference>
<evidence type="ECO:0000259" key="1">
    <source>
        <dbReference type="PROSITE" id="PS51340"/>
    </source>
</evidence>
<accession>W4Q8J1</accession>
<sequence>MLTGTVFSLNKGKTRSMGDDHDVLSAIFKHSIGEEPIWLSSSNLEGDEQADLVNHGGVDKAVCVYPYEHYTYWQERLDLSLPVGAFGENITMIGVKEADAHIGDTWKWGGAIVQISQPRRPCFKVAKRHGIKKFPLYIQETGYSGYYLRVLQEGEVSVNDPLVLIERKSDISVEFVNQVTYSRNKNLDAIEKLKQLTELSDAWKESL</sequence>
<evidence type="ECO:0000313" key="3">
    <source>
        <dbReference type="Proteomes" id="UP000018890"/>
    </source>
</evidence>
<dbReference type="InterPro" id="IPR005163">
    <property type="entry name" value="Tri_helical_YiiM-like"/>
</dbReference>
<dbReference type="Pfam" id="PF03473">
    <property type="entry name" value="MOSC"/>
    <property type="match status" value="1"/>
</dbReference>
<protein>
    <submittedName>
        <fullName evidence="2">Uncharacterized protein conserved in bacteria</fullName>
    </submittedName>
</protein>
<dbReference type="GO" id="GO:0030151">
    <property type="term" value="F:molybdenum ion binding"/>
    <property type="evidence" value="ECO:0007669"/>
    <property type="project" value="InterPro"/>
</dbReference>